<gene>
    <name evidence="1" type="ORF">RBSWK_00569</name>
</gene>
<dbReference type="EMBL" id="AMWG01000011">
    <property type="protein sequence ID" value="ELP35436.1"/>
    <property type="molecule type" value="Genomic_DNA"/>
</dbReference>
<dbReference type="Proteomes" id="UP000010959">
    <property type="component" value="Unassembled WGS sequence"/>
</dbReference>
<organism evidence="1 2">
    <name type="scientific">Rhodopirellula baltica SWK14</name>
    <dbReference type="NCBI Taxonomy" id="993516"/>
    <lineage>
        <taxon>Bacteria</taxon>
        <taxon>Pseudomonadati</taxon>
        <taxon>Planctomycetota</taxon>
        <taxon>Planctomycetia</taxon>
        <taxon>Pirellulales</taxon>
        <taxon>Pirellulaceae</taxon>
        <taxon>Rhodopirellula</taxon>
    </lineage>
</organism>
<comment type="caution">
    <text evidence="1">The sequence shown here is derived from an EMBL/GenBank/DDBJ whole genome shotgun (WGS) entry which is preliminary data.</text>
</comment>
<protein>
    <submittedName>
        <fullName evidence="1">Uncharacterized protein</fullName>
    </submittedName>
</protein>
<evidence type="ECO:0000313" key="2">
    <source>
        <dbReference type="Proteomes" id="UP000010959"/>
    </source>
</evidence>
<name>L7CQT7_RHOBT</name>
<evidence type="ECO:0000313" key="1">
    <source>
        <dbReference type="EMBL" id="ELP35436.1"/>
    </source>
</evidence>
<dbReference type="AlphaFoldDB" id="L7CQT7"/>
<proteinExistence type="predicted"/>
<reference evidence="1 2" key="1">
    <citation type="journal article" date="2013" name="Mar. Genomics">
        <title>Expression of sulfatases in Rhodopirellula baltica and the diversity of sulfatases in the genus Rhodopirellula.</title>
        <authorList>
            <person name="Wegner C.E."/>
            <person name="Richter-Heitmann T."/>
            <person name="Klindworth A."/>
            <person name="Klockow C."/>
            <person name="Richter M."/>
            <person name="Achstetter T."/>
            <person name="Glockner F.O."/>
            <person name="Harder J."/>
        </authorList>
    </citation>
    <scope>NUCLEOTIDE SEQUENCE [LARGE SCALE GENOMIC DNA]</scope>
    <source>
        <strain evidence="1 2">SWK14</strain>
    </source>
</reference>
<accession>L7CQT7</accession>
<sequence>MIGQNQVSRPCVRFGCKWEQWHLPSQFKCWKTPTDLLNNA</sequence>